<evidence type="ECO:0000256" key="11">
    <source>
        <dbReference type="PIRNR" id="PIRNR037971"/>
    </source>
</evidence>
<evidence type="ECO:0000313" key="15">
    <source>
        <dbReference type="Ensembl" id="ENSECAP00000010008.2"/>
    </source>
</evidence>
<dbReference type="InParanoid" id="F6QHH0"/>
<feature type="disulfide bond" evidence="12">
    <location>
        <begin position="263"/>
        <end position="290"/>
    </location>
</feature>
<evidence type="ECO:0000256" key="12">
    <source>
        <dbReference type="PROSITE-ProRule" id="PRU00302"/>
    </source>
</evidence>
<dbReference type="Proteomes" id="UP000002281">
    <property type="component" value="Chromosome 5"/>
</dbReference>
<evidence type="ECO:0000256" key="5">
    <source>
        <dbReference type="ARBA" id="ARBA00022737"/>
    </source>
</evidence>
<feature type="domain" description="Sushi" evidence="14">
    <location>
        <begin position="167"/>
        <end position="232"/>
    </location>
</feature>
<name>F6QHH0_HORSE</name>
<dbReference type="PANTHER" id="PTHR19325:SF468">
    <property type="entry name" value="MEMBRANE COFACTOR PROTEIN"/>
    <property type="match status" value="1"/>
</dbReference>
<evidence type="ECO:0000256" key="10">
    <source>
        <dbReference type="ARBA" id="ARBA00047055"/>
    </source>
</evidence>
<dbReference type="InterPro" id="IPR017341">
    <property type="entry name" value="CD46"/>
</dbReference>
<comment type="subunit">
    <text evidence="10">Interacts with C3b. Interacts with C4b. Interacts with moesin/MSN.</text>
</comment>
<dbReference type="PROSITE" id="PS50923">
    <property type="entry name" value="SUSHI"/>
    <property type="match status" value="4"/>
</dbReference>
<dbReference type="GO" id="GO:0002456">
    <property type="term" value="P:T cell mediated immunity"/>
    <property type="evidence" value="ECO:0000318"/>
    <property type="project" value="GO_Central"/>
</dbReference>
<evidence type="ECO:0000256" key="6">
    <source>
        <dbReference type="ARBA" id="ARBA00023136"/>
    </source>
</evidence>
<comment type="function">
    <text evidence="11">Acts as a cofactor for complement factor I, a serine protease which protects autologous cells against complement-mediated injury by cleaving C3b and C4b deposited on host tissue. May be involved in the fusion of the spermatozoa with the oocyte during fertilization.</text>
</comment>
<dbReference type="GO" id="GO:0045959">
    <property type="term" value="P:negative regulation of complement activation, classical pathway"/>
    <property type="evidence" value="ECO:0000318"/>
    <property type="project" value="GO_Central"/>
</dbReference>
<feature type="chain" id="PRO_5018702814" description="Membrane cofactor protein" evidence="13">
    <location>
        <begin position="41"/>
        <end position="380"/>
    </location>
</feature>
<proteinExistence type="predicted"/>
<evidence type="ECO:0000256" key="2">
    <source>
        <dbReference type="ARBA" id="ARBA00017517"/>
    </source>
</evidence>
<dbReference type="STRING" id="9796.ENSECAP00000010008"/>
<keyword evidence="5" id="KW-0677">Repeat</keyword>
<keyword evidence="8" id="KW-0325">Glycoprotein</keyword>
<dbReference type="SUPFAM" id="SSF57535">
    <property type="entry name" value="Complement control module/SCR domain"/>
    <property type="match status" value="4"/>
</dbReference>
<dbReference type="FunCoup" id="F6QHH0">
    <property type="interactions" value="198"/>
</dbReference>
<keyword evidence="16" id="KW-1185">Reference proteome</keyword>
<evidence type="ECO:0000256" key="4">
    <source>
        <dbReference type="ARBA" id="ARBA00022729"/>
    </source>
</evidence>
<dbReference type="GO" id="GO:0005615">
    <property type="term" value="C:extracellular space"/>
    <property type="evidence" value="ECO:0000318"/>
    <property type="project" value="GO_Central"/>
</dbReference>
<sequence length="380" mass="42761">MMASCARLSASLCCPQSHFSSWCSAGILLGALVLPLPVSPSGTCEPPPTFETMQLKGKPDRVYFPGERLFYECRPAYERLFPYSLSTFCEHNGSWFPIEEACTRKKCPTPQLKYGEVTSPNSSYMFDSEAHFLCDEGYHLVGRSILTCIRVGSNVRWDDIIPQCELILCSPPGKIKNGKYTNSYMKSFEYNQFVTYSCNPSDGPEEYSLVGESQLTCSGPDTWSSDPPECKVVKCELPVLEHGRAVSGIREKFSYLAVVIFECLQDFYLNGSHIVFCGGNSTWEPEMPTCIKGFKPTHPTKPPVWNYPGYPNPREFLSLEDFEDLDRGIIALIVVTVGNQRLSQQTPLNRINQPLQRSRSTKWKGLKKETAQTAHYAQVK</sequence>
<dbReference type="Ensembl" id="ENSECAT00000012672.4">
    <property type="protein sequence ID" value="ENSECAP00000010008.2"/>
    <property type="gene ID" value="ENSECAG00000012244.4"/>
</dbReference>
<keyword evidence="4 13" id="KW-0732">Signal</keyword>
<accession>F6QHH0</accession>
<evidence type="ECO:0000256" key="9">
    <source>
        <dbReference type="ARBA" id="ARBA00023279"/>
    </source>
</evidence>
<dbReference type="AlphaFoldDB" id="F6QHH0"/>
<feature type="signal peptide" evidence="13">
    <location>
        <begin position="1"/>
        <end position="40"/>
    </location>
</feature>
<organism evidence="15 16">
    <name type="scientific">Equus caballus</name>
    <name type="common">Horse</name>
    <dbReference type="NCBI Taxonomy" id="9796"/>
    <lineage>
        <taxon>Eukaryota</taxon>
        <taxon>Metazoa</taxon>
        <taxon>Chordata</taxon>
        <taxon>Craniata</taxon>
        <taxon>Vertebrata</taxon>
        <taxon>Euteleostomi</taxon>
        <taxon>Mammalia</taxon>
        <taxon>Eutheria</taxon>
        <taxon>Laurasiatheria</taxon>
        <taxon>Perissodactyla</taxon>
        <taxon>Equidae</taxon>
        <taxon>Equus</taxon>
    </lineage>
</organism>
<gene>
    <name evidence="15" type="primary">LOC100057335</name>
</gene>
<evidence type="ECO:0000256" key="13">
    <source>
        <dbReference type="SAM" id="SignalP"/>
    </source>
</evidence>
<dbReference type="InterPro" id="IPR000436">
    <property type="entry name" value="Sushi_SCR_CCP_dom"/>
</dbReference>
<keyword evidence="7 12" id="KW-1015">Disulfide bond</keyword>
<reference evidence="15 16" key="1">
    <citation type="journal article" date="2009" name="Science">
        <title>Genome sequence, comparative analysis, and population genetics of the domestic horse.</title>
        <authorList>
            <consortium name="Broad Institute Genome Sequencing Platform"/>
            <consortium name="Broad Institute Whole Genome Assembly Team"/>
            <person name="Wade C.M."/>
            <person name="Giulotto E."/>
            <person name="Sigurdsson S."/>
            <person name="Zoli M."/>
            <person name="Gnerre S."/>
            <person name="Imsland F."/>
            <person name="Lear T.L."/>
            <person name="Adelson D.L."/>
            <person name="Bailey E."/>
            <person name="Bellone R.R."/>
            <person name="Bloecker H."/>
            <person name="Distl O."/>
            <person name="Edgar R.C."/>
            <person name="Garber M."/>
            <person name="Leeb T."/>
            <person name="Mauceli E."/>
            <person name="MacLeod J.N."/>
            <person name="Penedo M.C.T."/>
            <person name="Raison J.M."/>
            <person name="Sharpe T."/>
            <person name="Vogel J."/>
            <person name="Andersson L."/>
            <person name="Antczak D.F."/>
            <person name="Biagi T."/>
            <person name="Binns M.M."/>
            <person name="Chowdhary B.P."/>
            <person name="Coleman S.J."/>
            <person name="Della Valle G."/>
            <person name="Fryc S."/>
            <person name="Guerin G."/>
            <person name="Hasegawa T."/>
            <person name="Hill E.W."/>
            <person name="Jurka J."/>
            <person name="Kiialainen A."/>
            <person name="Lindgren G."/>
            <person name="Liu J."/>
            <person name="Magnani E."/>
            <person name="Mickelson J.R."/>
            <person name="Murray J."/>
            <person name="Nergadze S.G."/>
            <person name="Onofrio R."/>
            <person name="Pedroni S."/>
            <person name="Piras M.F."/>
            <person name="Raudsepp T."/>
            <person name="Rocchi M."/>
            <person name="Roeed K.H."/>
            <person name="Ryder O.A."/>
            <person name="Searle S."/>
            <person name="Skow L."/>
            <person name="Swinburne J.E."/>
            <person name="Syvaenen A.C."/>
            <person name="Tozaki T."/>
            <person name="Valberg S.J."/>
            <person name="Vaudin M."/>
            <person name="White J.R."/>
            <person name="Zody M.C."/>
            <person name="Lander E.S."/>
            <person name="Lindblad-Toh K."/>
        </authorList>
    </citation>
    <scope>NUCLEOTIDE SEQUENCE [LARGE SCALE GENOMIC DNA]</scope>
    <source>
        <strain evidence="15 16">Thoroughbred</strain>
    </source>
</reference>
<dbReference type="GO" id="GO:0005886">
    <property type="term" value="C:plasma membrane"/>
    <property type="evidence" value="ECO:0000318"/>
    <property type="project" value="GO_Central"/>
</dbReference>
<dbReference type="SMR" id="F6QHH0"/>
<reference evidence="15" key="2">
    <citation type="submission" date="2025-08" db="UniProtKB">
        <authorList>
            <consortium name="Ensembl"/>
        </authorList>
    </citation>
    <scope>IDENTIFICATION</scope>
    <source>
        <strain evidence="15">Thoroughbred</strain>
    </source>
</reference>
<comment type="caution">
    <text evidence="12">Lacks conserved residue(s) required for the propagation of feature annotation.</text>
</comment>
<dbReference type="FunFam" id="2.10.70.10:FF:000014">
    <property type="entry name" value="Membrane cofactor protein"/>
    <property type="match status" value="1"/>
</dbReference>
<dbReference type="GeneTree" id="ENSGT00940000166286"/>
<reference evidence="15" key="3">
    <citation type="submission" date="2025-09" db="UniProtKB">
        <authorList>
            <consortium name="Ensembl"/>
        </authorList>
    </citation>
    <scope>IDENTIFICATION</scope>
    <source>
        <strain evidence="15">Thoroughbred</strain>
    </source>
</reference>
<evidence type="ECO:0000256" key="8">
    <source>
        <dbReference type="ARBA" id="ARBA00023180"/>
    </source>
</evidence>
<dbReference type="HOGENOM" id="CLU_020107_1_2_1"/>
<dbReference type="InterPro" id="IPR050350">
    <property type="entry name" value="Compl-Cell_Adhes-Reg"/>
</dbReference>
<evidence type="ECO:0000256" key="1">
    <source>
        <dbReference type="ARBA" id="ARBA00004167"/>
    </source>
</evidence>
<dbReference type="OMA" id="PVMAYCE"/>
<dbReference type="GO" id="GO:0002079">
    <property type="term" value="C:inner acrosomal membrane"/>
    <property type="evidence" value="ECO:0007669"/>
    <property type="project" value="UniProtKB-SubCell"/>
</dbReference>
<feature type="domain" description="Sushi" evidence="14">
    <location>
        <begin position="105"/>
        <end position="166"/>
    </location>
</feature>
<dbReference type="GO" id="GO:0007338">
    <property type="term" value="P:single fertilization"/>
    <property type="evidence" value="ECO:0007669"/>
    <property type="project" value="UniProtKB-UniRule"/>
</dbReference>
<dbReference type="SMART" id="SM00032">
    <property type="entry name" value="CCP"/>
    <property type="match status" value="4"/>
</dbReference>
<dbReference type="PaxDb" id="9796-ENSECAP00000010008"/>
<evidence type="ECO:0000256" key="7">
    <source>
        <dbReference type="ARBA" id="ARBA00023157"/>
    </source>
</evidence>
<dbReference type="PANTHER" id="PTHR19325">
    <property type="entry name" value="COMPLEMENT COMPONENT-RELATED SUSHI DOMAIN-CONTAINING"/>
    <property type="match status" value="1"/>
</dbReference>
<keyword evidence="3 12" id="KW-0768">Sushi</keyword>
<dbReference type="Gene3D" id="2.10.70.10">
    <property type="entry name" value="Complement Module, domain 1"/>
    <property type="match status" value="4"/>
</dbReference>
<dbReference type="Pfam" id="PF00084">
    <property type="entry name" value="Sushi"/>
    <property type="match status" value="4"/>
</dbReference>
<evidence type="ECO:0000259" key="14">
    <source>
        <dbReference type="PROSITE" id="PS50923"/>
    </source>
</evidence>
<keyword evidence="9 11" id="KW-0278">Fertilization</keyword>
<evidence type="ECO:0000256" key="3">
    <source>
        <dbReference type="ARBA" id="ARBA00022659"/>
    </source>
</evidence>
<comment type="subcellular location">
    <subcellularLocation>
        <location evidence="11">Cytoplasmic vesicle</location>
        <location evidence="11">Secretory vesicle</location>
        <location evidence="11">Acrosome inner membrane</location>
    </subcellularLocation>
    <subcellularLocation>
        <location evidence="1">Membrane</location>
        <topology evidence="1">Single-pass membrane protein</topology>
    </subcellularLocation>
</comment>
<evidence type="ECO:0000313" key="16">
    <source>
        <dbReference type="Proteomes" id="UP000002281"/>
    </source>
</evidence>
<dbReference type="Bgee" id="ENSECAG00000012244">
    <property type="expression patterns" value="Expressed in oviduct epithelium and 23 other cell types or tissues"/>
</dbReference>
<feature type="domain" description="Sushi" evidence="14">
    <location>
        <begin position="233"/>
        <end position="292"/>
    </location>
</feature>
<dbReference type="InterPro" id="IPR035976">
    <property type="entry name" value="Sushi/SCR/CCP_sf"/>
</dbReference>
<keyword evidence="6 11" id="KW-0472">Membrane</keyword>
<dbReference type="PIRSF" id="PIRSF037971">
    <property type="entry name" value="TLX_CD46"/>
    <property type="match status" value="1"/>
</dbReference>
<feature type="domain" description="Sushi" evidence="14">
    <location>
        <begin position="42"/>
        <end position="104"/>
    </location>
</feature>
<protein>
    <recommendedName>
        <fullName evidence="2 11">Membrane cofactor protein</fullName>
    </recommendedName>
</protein>
<dbReference type="GO" id="GO:0009986">
    <property type="term" value="C:cell surface"/>
    <property type="evidence" value="ECO:0007669"/>
    <property type="project" value="InterPro"/>
</dbReference>
<dbReference type="CDD" id="cd00033">
    <property type="entry name" value="CCP"/>
    <property type="match status" value="3"/>
</dbReference>